<accession>A0AAD5TGE0</accession>
<dbReference type="Pfam" id="PF05368">
    <property type="entry name" value="NmrA"/>
    <property type="match status" value="1"/>
</dbReference>
<name>A0AAD5TGE0_9FUNG</name>
<dbReference type="InterPro" id="IPR008030">
    <property type="entry name" value="NmrA-like"/>
</dbReference>
<reference evidence="6" key="1">
    <citation type="submission" date="2020-05" db="EMBL/GenBank/DDBJ databases">
        <title>Phylogenomic resolution of chytrid fungi.</title>
        <authorList>
            <person name="Stajich J.E."/>
            <person name="Amses K."/>
            <person name="Simmons R."/>
            <person name="Seto K."/>
            <person name="Myers J."/>
            <person name="Bonds A."/>
            <person name="Quandt C.A."/>
            <person name="Barry K."/>
            <person name="Liu P."/>
            <person name="Grigoriev I."/>
            <person name="Longcore J.E."/>
            <person name="James T.Y."/>
        </authorList>
    </citation>
    <scope>NUCLEOTIDE SEQUENCE</scope>
    <source>
        <strain evidence="6">JEL0379</strain>
    </source>
</reference>
<evidence type="ECO:0000256" key="2">
    <source>
        <dbReference type="ARBA" id="ARBA00022857"/>
    </source>
</evidence>
<dbReference type="GO" id="GO:0005634">
    <property type="term" value="C:nucleus"/>
    <property type="evidence" value="ECO:0007669"/>
    <property type="project" value="TreeGrafter"/>
</dbReference>
<dbReference type="SUPFAM" id="SSF54427">
    <property type="entry name" value="NTF2-like"/>
    <property type="match status" value="1"/>
</dbReference>
<evidence type="ECO:0000259" key="4">
    <source>
        <dbReference type="Pfam" id="PF05368"/>
    </source>
</evidence>
<evidence type="ECO:0000259" key="5">
    <source>
        <dbReference type="Pfam" id="PF12680"/>
    </source>
</evidence>
<dbReference type="PANTHER" id="PTHR42748:SF30">
    <property type="entry name" value="NMRA-LIKE DOMAIN-CONTAINING PROTEIN"/>
    <property type="match status" value="1"/>
</dbReference>
<dbReference type="InterPro" id="IPR051164">
    <property type="entry name" value="NmrA-like_oxidored"/>
</dbReference>
<dbReference type="SUPFAM" id="SSF51735">
    <property type="entry name" value="NAD(P)-binding Rossmann-fold domains"/>
    <property type="match status" value="1"/>
</dbReference>
<protein>
    <submittedName>
        <fullName evidence="6">Uncharacterized protein</fullName>
    </submittedName>
</protein>
<evidence type="ECO:0000256" key="3">
    <source>
        <dbReference type="ARBA" id="ARBA00023002"/>
    </source>
</evidence>
<comment type="similarity">
    <text evidence="1">Belongs to the NmrA-type oxidoreductase family.</text>
</comment>
<dbReference type="Gene3D" id="3.40.50.720">
    <property type="entry name" value="NAD(P)-binding Rossmann-like Domain"/>
    <property type="match status" value="1"/>
</dbReference>
<keyword evidence="2" id="KW-0521">NADP</keyword>
<evidence type="ECO:0000256" key="1">
    <source>
        <dbReference type="ARBA" id="ARBA00006328"/>
    </source>
</evidence>
<feature type="domain" description="SnoaL-like" evidence="5">
    <location>
        <begin position="323"/>
        <end position="415"/>
    </location>
</feature>
<dbReference type="InterPro" id="IPR036291">
    <property type="entry name" value="NAD(P)-bd_dom_sf"/>
</dbReference>
<evidence type="ECO:0000313" key="6">
    <source>
        <dbReference type="EMBL" id="KAJ3175779.1"/>
    </source>
</evidence>
<feature type="domain" description="NmrA-like" evidence="4">
    <location>
        <begin position="5"/>
        <end position="261"/>
    </location>
</feature>
<dbReference type="EMBL" id="JADGJQ010000048">
    <property type="protein sequence ID" value="KAJ3175779.1"/>
    <property type="molecule type" value="Genomic_DNA"/>
</dbReference>
<organism evidence="6 7">
    <name type="scientific">Geranomyces variabilis</name>
    <dbReference type="NCBI Taxonomy" id="109894"/>
    <lineage>
        <taxon>Eukaryota</taxon>
        <taxon>Fungi</taxon>
        <taxon>Fungi incertae sedis</taxon>
        <taxon>Chytridiomycota</taxon>
        <taxon>Chytridiomycota incertae sedis</taxon>
        <taxon>Chytridiomycetes</taxon>
        <taxon>Spizellomycetales</taxon>
        <taxon>Powellomycetaceae</taxon>
        <taxon>Geranomyces</taxon>
    </lineage>
</organism>
<evidence type="ECO:0000313" key="7">
    <source>
        <dbReference type="Proteomes" id="UP001212152"/>
    </source>
</evidence>
<dbReference type="Pfam" id="PF12680">
    <property type="entry name" value="SnoaL_2"/>
    <property type="match status" value="1"/>
</dbReference>
<dbReference type="InterPro" id="IPR037401">
    <property type="entry name" value="SnoaL-like"/>
</dbReference>
<dbReference type="InterPro" id="IPR032710">
    <property type="entry name" value="NTF2-like_dom_sf"/>
</dbReference>
<dbReference type="Gene3D" id="3.10.450.50">
    <property type="match status" value="1"/>
</dbReference>
<gene>
    <name evidence="6" type="ORF">HDU87_005773</name>
</gene>
<comment type="caution">
    <text evidence="6">The sequence shown here is derived from an EMBL/GenBank/DDBJ whole genome shotgun (WGS) entry which is preliminary data.</text>
</comment>
<dbReference type="GO" id="GO:0016491">
    <property type="term" value="F:oxidoreductase activity"/>
    <property type="evidence" value="ECO:0007669"/>
    <property type="project" value="UniProtKB-KW"/>
</dbReference>
<dbReference type="AlphaFoldDB" id="A0AAD5TGE0"/>
<keyword evidence="3" id="KW-0560">Oxidoreductase</keyword>
<keyword evidence="7" id="KW-1185">Reference proteome</keyword>
<sequence>MTLPTIAILGATGQQGRAVLDHFCAHHGEAYTIRAVVRDPTAAAAKTGSNASKVQYVCGNYTDAASLRTAFDGAEYVFAMTSPDMSFTGLEEQWGRNIADAVRNANSVRLLVFSSAPDATAISGGTLECANFAGKAAAQRYMVEIGIPAVFVWPGFFMQNHVPGKPGQPRRVNEKQSAVVFDTLNPAKYIGASIPLVGDWLTFPELATRWARTTGVPPTSRRITEDEFAAPFGPDAATANPVCKMLLEMYRFVNQYGYYKGNAPESLLAPTTSWETFVRRHWPAVASPAASLESTWTPAQTAIARYFRIFDKTQASLTVSEPSELFAPNGIVSFPFAPEGYANKHVGTQAIKAYYSTWNSIFQFYSWTPLVPRAIGDNGAIVEIECRGSIKTTGKAYDQKYVGVAQVDDAGKITQYTEYWDVSKLSAFTP</sequence>
<dbReference type="PANTHER" id="PTHR42748">
    <property type="entry name" value="NITROGEN METABOLITE REPRESSION PROTEIN NMRA FAMILY MEMBER"/>
    <property type="match status" value="1"/>
</dbReference>
<proteinExistence type="inferred from homology"/>
<dbReference type="Proteomes" id="UP001212152">
    <property type="component" value="Unassembled WGS sequence"/>
</dbReference>